<feature type="signal peptide" evidence="3">
    <location>
        <begin position="1"/>
        <end position="24"/>
    </location>
</feature>
<dbReference type="Pfam" id="PF00149">
    <property type="entry name" value="Metallophos"/>
    <property type="match status" value="1"/>
</dbReference>
<evidence type="ECO:0000313" key="5">
    <source>
        <dbReference type="EMBL" id="ORX42002.1"/>
    </source>
</evidence>
<name>A0A1Y1UWJ8_9FUNG</name>
<reference evidence="5 6" key="1">
    <citation type="submission" date="2016-08" db="EMBL/GenBank/DDBJ databases">
        <title>Genomes of anaerobic fungi encode conserved fungal cellulosomes for biomass hydrolysis.</title>
        <authorList>
            <consortium name="DOE Joint Genome Institute"/>
            <person name="Haitjema C.H."/>
            <person name="Gilmore S.P."/>
            <person name="Henske J.K."/>
            <person name="Solomon K.V."/>
            <person name="De Groot R."/>
            <person name="Kuo A."/>
            <person name="Mondo S.J."/>
            <person name="Salamov A.A."/>
            <person name="Labutti K."/>
            <person name="Zhao Z."/>
            <person name="Chiniquy J."/>
            <person name="Barry K."/>
            <person name="Brewer H.M."/>
            <person name="Purvine S.O."/>
            <person name="Wright A.T."/>
            <person name="Boxma B."/>
            <person name="Van Alen T."/>
            <person name="Hackstein J.H."/>
            <person name="Baker S.E."/>
            <person name="Grigoriev I.V."/>
            <person name="O'Malley M.A."/>
        </authorList>
    </citation>
    <scope>NUCLEOTIDE SEQUENCE [LARGE SCALE GENOMIC DNA]</scope>
    <source>
        <strain evidence="6">finn</strain>
    </source>
</reference>
<gene>
    <name evidence="5" type="ORF">BCR36DRAFT_416404</name>
</gene>
<dbReference type="InterPro" id="IPR029052">
    <property type="entry name" value="Metallo-depent_PP-like"/>
</dbReference>
<feature type="compositionally biased region" description="Basic and acidic residues" evidence="1">
    <location>
        <begin position="640"/>
        <end position="650"/>
    </location>
</feature>
<organism evidence="5 6">
    <name type="scientific">Piromyces finnis</name>
    <dbReference type="NCBI Taxonomy" id="1754191"/>
    <lineage>
        <taxon>Eukaryota</taxon>
        <taxon>Fungi</taxon>
        <taxon>Fungi incertae sedis</taxon>
        <taxon>Chytridiomycota</taxon>
        <taxon>Chytridiomycota incertae sedis</taxon>
        <taxon>Neocallimastigomycetes</taxon>
        <taxon>Neocallimastigales</taxon>
        <taxon>Neocallimastigaceae</taxon>
        <taxon>Piromyces</taxon>
    </lineage>
</organism>
<keyword evidence="2" id="KW-1133">Transmembrane helix</keyword>
<feature type="domain" description="Calcineurin-like phosphoesterase" evidence="4">
    <location>
        <begin position="44"/>
        <end position="236"/>
    </location>
</feature>
<feature type="region of interest" description="Disordered" evidence="1">
    <location>
        <begin position="442"/>
        <end position="471"/>
    </location>
</feature>
<comment type="caution">
    <text evidence="5">The sequence shown here is derived from an EMBL/GenBank/DDBJ whole genome shotgun (WGS) entry which is preliminary data.</text>
</comment>
<keyword evidence="6" id="KW-1185">Reference proteome</keyword>
<evidence type="ECO:0000313" key="6">
    <source>
        <dbReference type="Proteomes" id="UP000193719"/>
    </source>
</evidence>
<evidence type="ECO:0000259" key="4">
    <source>
        <dbReference type="Pfam" id="PF00149"/>
    </source>
</evidence>
<dbReference type="AlphaFoldDB" id="A0A1Y1UWJ8"/>
<proteinExistence type="predicted"/>
<feature type="compositionally biased region" description="Basic and acidic residues" evidence="1">
    <location>
        <begin position="583"/>
        <end position="623"/>
    </location>
</feature>
<dbReference type="Gene3D" id="3.60.21.10">
    <property type="match status" value="1"/>
</dbReference>
<feature type="compositionally biased region" description="Low complexity" evidence="1">
    <location>
        <begin position="572"/>
        <end position="582"/>
    </location>
</feature>
<feature type="region of interest" description="Disordered" evidence="1">
    <location>
        <begin position="562"/>
        <end position="672"/>
    </location>
</feature>
<evidence type="ECO:0000256" key="1">
    <source>
        <dbReference type="SAM" id="MobiDB-lite"/>
    </source>
</evidence>
<dbReference type="EMBL" id="MCFH01000073">
    <property type="protein sequence ID" value="ORX42002.1"/>
    <property type="molecule type" value="Genomic_DNA"/>
</dbReference>
<feature type="compositionally biased region" description="Basic and acidic residues" evidence="1">
    <location>
        <begin position="442"/>
        <end position="459"/>
    </location>
</feature>
<protein>
    <recommendedName>
        <fullName evidence="4">Calcineurin-like phosphoesterase domain-containing protein</fullName>
    </recommendedName>
</protein>
<accession>A0A1Y1UWJ8</accession>
<keyword evidence="2" id="KW-0472">Membrane</keyword>
<evidence type="ECO:0000256" key="2">
    <source>
        <dbReference type="SAM" id="Phobius"/>
    </source>
</evidence>
<sequence length="760" mass="88644">MRLNIKPLLSLLLLVFHQTNKVYSEEVITDDKLNSFSYGAQEFRLAIIGDSGVTSEARDVMKLSDFDALLHLGDFDYEKYPTRYLKSILDSDRKYQFLGVIGNHDTTPECSQSEFSAFKSGLYNEMTGSKNSKVSCEFSSSKCMWSCKYMNMRIIGLTPNINNCDDRKEQLSFLKSHLQNAEEDWKVCAWHYYDRYYHTGKYQDHTFNVVSKNGESFYDYCKDHGAIIFSAHDHVYARTKVMSKFLTPEIDSYDKDSSGDIIQIRNGATFNILNGAGGWEMYIEQGEQKNYSHWQKKYAKGSNNEYEKAYGALFCNFNVGGNNRKAYCEFQRINTSKKVFDTFTLYRNDNPGEVKYTQIDENFKNEKLKAYKVANNISDNDAIDKTLNISKDNDSNYLFPNSKIVPEKVKPFLTKRNVIIGGSICAALVLFGCGFLLFRRKGGEDSDSKVKSSNNKDESFSFSGMPDTNNYNTNNDTIRRHGTIDDSFAPLPISLGNDFYENKEFKIFYSNSKATTPKLENDNGKENLSEYPYYRNELNTRSSTIDIEPLVSYQQKIENRNYNNSMDEDDYNNNNKYYNTNDVNHRRPYDDDRNDDYRRRPYDDNRNDDYHRRSYNKDEDNRRYSRGGRYSQSPRRNRSSSRESRREDNYSKSAANKYNYSGRDEEDTNVSPRITNRYKISQKHEPTNNSNVAVKSILKNKNYPYTVNSPIDGTTTTTTIKDQSRNQFYEGSNSRSRNDNYVSQKKIDYDTRDNRYYKYR</sequence>
<keyword evidence="2" id="KW-0812">Transmembrane</keyword>
<reference evidence="5 6" key="2">
    <citation type="submission" date="2016-08" db="EMBL/GenBank/DDBJ databases">
        <title>Pervasive Adenine N6-methylation of Active Genes in Fungi.</title>
        <authorList>
            <consortium name="DOE Joint Genome Institute"/>
            <person name="Mondo S.J."/>
            <person name="Dannebaum R.O."/>
            <person name="Kuo R.C."/>
            <person name="Labutti K."/>
            <person name="Haridas S."/>
            <person name="Kuo A."/>
            <person name="Salamov A."/>
            <person name="Ahrendt S.R."/>
            <person name="Lipzen A."/>
            <person name="Sullivan W."/>
            <person name="Andreopoulos W.B."/>
            <person name="Clum A."/>
            <person name="Lindquist E."/>
            <person name="Daum C."/>
            <person name="Ramamoorthy G.K."/>
            <person name="Gryganskyi A."/>
            <person name="Culley D."/>
            <person name="Magnuson J.K."/>
            <person name="James T.Y."/>
            <person name="O'Malley M.A."/>
            <person name="Stajich J.E."/>
            <person name="Spatafora J.W."/>
            <person name="Visel A."/>
            <person name="Grigoriev I.V."/>
        </authorList>
    </citation>
    <scope>NUCLEOTIDE SEQUENCE [LARGE SCALE GENOMIC DNA]</scope>
    <source>
        <strain evidence="6">finn</strain>
    </source>
</reference>
<dbReference type="OrthoDB" id="5597180at2759"/>
<dbReference type="InterPro" id="IPR004843">
    <property type="entry name" value="Calcineurin-like_PHP"/>
</dbReference>
<feature type="chain" id="PRO_5012621080" description="Calcineurin-like phosphoesterase domain-containing protein" evidence="3">
    <location>
        <begin position="25"/>
        <end position="760"/>
    </location>
</feature>
<keyword evidence="3" id="KW-0732">Signal</keyword>
<dbReference type="SUPFAM" id="SSF56300">
    <property type="entry name" value="Metallo-dependent phosphatases"/>
    <property type="match status" value="1"/>
</dbReference>
<evidence type="ECO:0000256" key="3">
    <source>
        <dbReference type="SAM" id="SignalP"/>
    </source>
</evidence>
<dbReference type="GO" id="GO:0016787">
    <property type="term" value="F:hydrolase activity"/>
    <property type="evidence" value="ECO:0007669"/>
    <property type="project" value="InterPro"/>
</dbReference>
<dbReference type="Proteomes" id="UP000193719">
    <property type="component" value="Unassembled WGS sequence"/>
</dbReference>
<feature type="transmembrane region" description="Helical" evidence="2">
    <location>
        <begin position="418"/>
        <end position="438"/>
    </location>
</feature>